<evidence type="ECO:0000313" key="2">
    <source>
        <dbReference type="Proteomes" id="UP001597128"/>
    </source>
</evidence>
<comment type="caution">
    <text evidence="1">The sequence shown here is derived from an EMBL/GenBank/DDBJ whole genome shotgun (WGS) entry which is preliminary data.</text>
</comment>
<evidence type="ECO:0000313" key="1">
    <source>
        <dbReference type="EMBL" id="MFD0912595.1"/>
    </source>
</evidence>
<gene>
    <name evidence="1" type="ORF">ACFQ1Z_03445</name>
</gene>
<proteinExistence type="predicted"/>
<dbReference type="EMBL" id="JBHTKB010000001">
    <property type="protein sequence ID" value="MFD0912595.1"/>
    <property type="molecule type" value="Genomic_DNA"/>
</dbReference>
<dbReference type="PANTHER" id="PTHR33973">
    <property type="entry name" value="OS07G0153300 PROTEIN"/>
    <property type="match status" value="1"/>
</dbReference>
<organism evidence="1 2">
    <name type="scientific">Methylophilus luteus</name>
    <dbReference type="NCBI Taxonomy" id="640108"/>
    <lineage>
        <taxon>Bacteria</taxon>
        <taxon>Pseudomonadati</taxon>
        <taxon>Pseudomonadota</taxon>
        <taxon>Betaproteobacteria</taxon>
        <taxon>Nitrosomonadales</taxon>
        <taxon>Methylophilaceae</taxon>
        <taxon>Methylophilus</taxon>
    </lineage>
</organism>
<keyword evidence="2" id="KW-1185">Reference proteome</keyword>
<reference evidence="2" key="1">
    <citation type="journal article" date="2019" name="Int. J. Syst. Evol. Microbiol.">
        <title>The Global Catalogue of Microorganisms (GCM) 10K type strain sequencing project: providing services to taxonomists for standard genome sequencing and annotation.</title>
        <authorList>
            <consortium name="The Broad Institute Genomics Platform"/>
            <consortium name="The Broad Institute Genome Sequencing Center for Infectious Disease"/>
            <person name="Wu L."/>
            <person name="Ma J."/>
        </authorList>
    </citation>
    <scope>NUCLEOTIDE SEQUENCE [LARGE SCALE GENOMIC DNA]</scope>
    <source>
        <strain evidence="2">CCUG 58412</strain>
    </source>
</reference>
<protein>
    <submittedName>
        <fullName evidence="1">DUF1365 domain-containing protein</fullName>
    </submittedName>
</protein>
<accession>A0ABW3F2Y6</accession>
<sequence length="290" mass="34180">MKTDPTPAIADHLSASEQALNKHLAGDQLPEVKLPGDKLHSAIYTGWISHQRLQPKLHGFRYQLFMLYLDLEELPYLFKNNSLWSYLKPNCAYFRRQDYLGPPDQPLDQCVRDLVETHTGQRPQGRIGLLTHCRYWGICFNPVSFYYCHDSHGELQAIVSHITNTPWQEQFAYVHEVKPDKSLLFKLHKDFHVSPFMPMDIDYQWQFSAPGETLSVHMQNWRQQQAMFFATLKLQRQPWQANSLNRMLFSYPWMTLKVVAAIYWQALRLRLKRIPFYPHPKPHSRPGDES</sequence>
<dbReference type="PANTHER" id="PTHR33973:SF4">
    <property type="entry name" value="OS07G0153300 PROTEIN"/>
    <property type="match status" value="1"/>
</dbReference>
<dbReference type="InterPro" id="IPR010775">
    <property type="entry name" value="DUF1365"/>
</dbReference>
<dbReference type="Proteomes" id="UP001597128">
    <property type="component" value="Unassembled WGS sequence"/>
</dbReference>
<dbReference type="RefSeq" id="WP_379055675.1">
    <property type="nucleotide sequence ID" value="NZ_JBHTKB010000001.1"/>
</dbReference>
<dbReference type="Pfam" id="PF07103">
    <property type="entry name" value="DUF1365"/>
    <property type="match status" value="1"/>
</dbReference>
<name>A0ABW3F2Y6_9PROT</name>